<reference evidence="5" key="1">
    <citation type="submission" date="2020-02" db="EMBL/GenBank/DDBJ databases">
        <authorList>
            <person name="Meier V. D."/>
        </authorList>
    </citation>
    <scope>NUCLEOTIDE SEQUENCE</scope>
    <source>
        <strain evidence="5">AVDCRST_MAG81</strain>
    </source>
</reference>
<organism evidence="5">
    <name type="scientific">uncultured Synechococcales cyanobacterium</name>
    <dbReference type="NCBI Taxonomy" id="1936017"/>
    <lineage>
        <taxon>Bacteria</taxon>
        <taxon>Bacillati</taxon>
        <taxon>Cyanobacteriota</taxon>
        <taxon>Cyanophyceae</taxon>
        <taxon>Synechococcales</taxon>
        <taxon>environmental samples</taxon>
    </lineage>
</organism>
<dbReference type="SUPFAM" id="SSF56214">
    <property type="entry name" value="4'-phosphopantetheinyl transferase"/>
    <property type="match status" value="2"/>
</dbReference>
<evidence type="ECO:0000259" key="4">
    <source>
        <dbReference type="Pfam" id="PF22624"/>
    </source>
</evidence>
<dbReference type="GO" id="GO:0000287">
    <property type="term" value="F:magnesium ion binding"/>
    <property type="evidence" value="ECO:0007669"/>
    <property type="project" value="InterPro"/>
</dbReference>
<dbReference type="GO" id="GO:0008897">
    <property type="term" value="F:holo-[acyl-carrier-protein] synthase activity"/>
    <property type="evidence" value="ECO:0007669"/>
    <property type="project" value="InterPro"/>
</dbReference>
<evidence type="ECO:0000256" key="1">
    <source>
        <dbReference type="ARBA" id="ARBA00010990"/>
    </source>
</evidence>
<evidence type="ECO:0000313" key="5">
    <source>
        <dbReference type="EMBL" id="CAA9585571.1"/>
    </source>
</evidence>
<dbReference type="GO" id="GO:0005829">
    <property type="term" value="C:cytosol"/>
    <property type="evidence" value="ECO:0007669"/>
    <property type="project" value="TreeGrafter"/>
</dbReference>
<feature type="domain" description="4'-phosphopantetheinyl transferase N-terminal" evidence="4">
    <location>
        <begin position="31"/>
        <end position="115"/>
    </location>
</feature>
<dbReference type="InterPro" id="IPR037143">
    <property type="entry name" value="4-PPantetheinyl_Trfase_dom_sf"/>
</dbReference>
<evidence type="ECO:0000256" key="2">
    <source>
        <dbReference type="ARBA" id="ARBA00022679"/>
    </source>
</evidence>
<dbReference type="PANTHER" id="PTHR12215:SF10">
    <property type="entry name" value="L-AMINOADIPATE-SEMIALDEHYDE DEHYDROGENASE-PHOSPHOPANTETHEINYL TRANSFERASE"/>
    <property type="match status" value="1"/>
</dbReference>
<dbReference type="AlphaFoldDB" id="A0A6J4VX38"/>
<dbReference type="Pfam" id="PF22624">
    <property type="entry name" value="AASDHPPT_N"/>
    <property type="match status" value="1"/>
</dbReference>
<dbReference type="Gene3D" id="3.90.470.20">
    <property type="entry name" value="4'-phosphopantetheinyl transferase domain"/>
    <property type="match status" value="2"/>
</dbReference>
<dbReference type="PANTHER" id="PTHR12215">
    <property type="entry name" value="PHOSPHOPANTETHEINE TRANSFERASE"/>
    <property type="match status" value="1"/>
</dbReference>
<dbReference type="Pfam" id="PF01648">
    <property type="entry name" value="ACPS"/>
    <property type="match status" value="1"/>
</dbReference>
<dbReference type="GO" id="GO:0019878">
    <property type="term" value="P:lysine biosynthetic process via aminoadipic acid"/>
    <property type="evidence" value="ECO:0007669"/>
    <property type="project" value="TreeGrafter"/>
</dbReference>
<feature type="domain" description="4'-phosphopantetheinyl transferase" evidence="3">
    <location>
        <begin position="123"/>
        <end position="227"/>
    </location>
</feature>
<accession>A0A6J4VX38</accession>
<evidence type="ECO:0000259" key="3">
    <source>
        <dbReference type="Pfam" id="PF01648"/>
    </source>
</evidence>
<sequence length="247" mass="27690">MFTWPSPPEPVVLGNDQVHIWRASLSLPTERLNSLHQLLSPDECQRAERFVLPKDRDAFIAARGILRLVLSRYLKRLPEELCFCYGPYGKPSLDSQFNFEQLRFNLSHSHQLALYAIVRNQEVGVDLEQVHPLDYTAIARRFFSSQESAALLALPEGDRAQAFFNCWTRKEAYVKAQGRGLTLPLNQFEVSLAPGAAALLSVNEDSQAGTGWTLQALQPGPGYVAALAIAGQNWQIKCWQWLPALNG</sequence>
<dbReference type="InterPro" id="IPR050559">
    <property type="entry name" value="P-Pant_transferase_sf"/>
</dbReference>
<proteinExistence type="inferred from homology"/>
<dbReference type="InterPro" id="IPR008278">
    <property type="entry name" value="4-PPantetheinyl_Trfase_dom"/>
</dbReference>
<dbReference type="EC" id="2.7.8.-" evidence="5"/>
<dbReference type="EMBL" id="CADCWO010000195">
    <property type="protein sequence ID" value="CAA9585571.1"/>
    <property type="molecule type" value="Genomic_DNA"/>
</dbReference>
<protein>
    <submittedName>
        <fullName evidence="5">4'-phosphopantetheinyl transferase</fullName>
        <ecNumber evidence="5">2.7.8.-</ecNumber>
    </submittedName>
</protein>
<name>A0A6J4VX38_9CYAN</name>
<gene>
    <name evidence="5" type="ORF">AVDCRST_MAG81-3727</name>
</gene>
<comment type="similarity">
    <text evidence="1">Belongs to the P-Pant transferase superfamily. Gsp/Sfp/HetI/AcpT family.</text>
</comment>
<keyword evidence="2 5" id="KW-0808">Transferase</keyword>
<dbReference type="InterPro" id="IPR055066">
    <property type="entry name" value="AASDHPPT_N"/>
</dbReference>